<gene>
    <name evidence="1" type="ORF">C446_11877</name>
</gene>
<comment type="caution">
    <text evidence="1">The sequence shown here is derived from an EMBL/GenBank/DDBJ whole genome shotgun (WGS) entry which is preliminary data.</text>
</comment>
<protein>
    <submittedName>
        <fullName evidence="1">Uncharacterized protein</fullName>
    </submittedName>
</protein>
<keyword evidence="2" id="KW-1185">Reference proteome</keyword>
<reference evidence="1 2" key="1">
    <citation type="journal article" date="2014" name="PLoS Genet.">
        <title>Phylogenetically driven sequencing of extremely halophilic archaea reveals strategies for static and dynamic osmo-response.</title>
        <authorList>
            <person name="Becker E.A."/>
            <person name="Seitzer P.M."/>
            <person name="Tritt A."/>
            <person name="Larsen D."/>
            <person name="Krusor M."/>
            <person name="Yao A.I."/>
            <person name="Wu D."/>
            <person name="Madern D."/>
            <person name="Eisen J.A."/>
            <person name="Darling A.E."/>
            <person name="Facciotti M.T."/>
        </authorList>
    </citation>
    <scope>NUCLEOTIDE SEQUENCE [LARGE SCALE GENOMIC DNA]</scope>
    <source>
        <strain evidence="1 2">JCM 10879</strain>
    </source>
</reference>
<accession>M0LW80</accession>
<dbReference type="AlphaFoldDB" id="M0LW80"/>
<dbReference type="EMBL" id="AOMA01000116">
    <property type="protein sequence ID" value="EMA36355.1"/>
    <property type="molecule type" value="Genomic_DNA"/>
</dbReference>
<dbReference type="Proteomes" id="UP000011607">
    <property type="component" value="Unassembled WGS sequence"/>
</dbReference>
<organism evidence="1 2">
    <name type="scientific">Halobiforma nitratireducens JCM 10879</name>
    <dbReference type="NCBI Taxonomy" id="1227454"/>
    <lineage>
        <taxon>Archaea</taxon>
        <taxon>Methanobacteriati</taxon>
        <taxon>Methanobacteriota</taxon>
        <taxon>Stenosarchaea group</taxon>
        <taxon>Halobacteria</taxon>
        <taxon>Halobacteriales</taxon>
        <taxon>Natrialbaceae</taxon>
        <taxon>Halobiforma</taxon>
    </lineage>
</organism>
<evidence type="ECO:0000313" key="1">
    <source>
        <dbReference type="EMBL" id="EMA36355.1"/>
    </source>
</evidence>
<sequence length="77" mass="8292">MSSWDLDGSVISNTYSNAYVWAISYLSVEVVQQSSTTGGERETNQMSPVDLGRVVSDADTQEDVLGATEGIWSALSE</sequence>
<proteinExistence type="predicted"/>
<name>M0LW80_9EURY</name>
<evidence type="ECO:0000313" key="2">
    <source>
        <dbReference type="Proteomes" id="UP000011607"/>
    </source>
</evidence>